<comment type="caution">
    <text evidence="3">The sequence shown here is derived from an EMBL/GenBank/DDBJ whole genome shotgun (WGS) entry which is preliminary data.</text>
</comment>
<accession>A0A0F9Q6T5</accession>
<gene>
    <name evidence="3" type="ORF">LCGC14_1051620</name>
</gene>
<feature type="transmembrane region" description="Helical" evidence="2">
    <location>
        <begin position="308"/>
        <end position="329"/>
    </location>
</feature>
<evidence type="ECO:0000256" key="1">
    <source>
        <dbReference type="SAM" id="MobiDB-lite"/>
    </source>
</evidence>
<sequence length="358" mass="41847">MTQNKPIKRIKDKMKDYANEEKEEKKRAQRNPIKSIKDKINDYFSEKKSKKKKLNERIKEVAGELAEIFEHRELREATDKNRYQVIGFIKDMYLDHEILLKNETKKTILDLACYYSRIKREPAVYSIVPDIILKNYVQTNIILPSPVEFDNFPGEKFSEIGILAPKYLPAALHIINDYKEKLNGYPTRVKMGLCNLFLIGRSRHNRFLAVLRDAPGTYELQYNAVLAATEIDESIKEDQRILINRLKGDKNLLDDQVDEAYQTAEIYKSAYIVRTKDIQAERQHNIEDEFRKRLKEKGFIKRQKSFDWTAMIIIIAFIALIGLILWFFISGPLATPKPPSETLSTANSLLKFMYRGMI</sequence>
<dbReference type="EMBL" id="LAZR01004401">
    <property type="protein sequence ID" value="KKN08936.1"/>
    <property type="molecule type" value="Genomic_DNA"/>
</dbReference>
<keyword evidence="2" id="KW-0472">Membrane</keyword>
<name>A0A0F9Q6T5_9ZZZZ</name>
<organism evidence="3">
    <name type="scientific">marine sediment metagenome</name>
    <dbReference type="NCBI Taxonomy" id="412755"/>
    <lineage>
        <taxon>unclassified sequences</taxon>
        <taxon>metagenomes</taxon>
        <taxon>ecological metagenomes</taxon>
    </lineage>
</organism>
<reference evidence="3" key="1">
    <citation type="journal article" date="2015" name="Nature">
        <title>Complex archaea that bridge the gap between prokaryotes and eukaryotes.</title>
        <authorList>
            <person name="Spang A."/>
            <person name="Saw J.H."/>
            <person name="Jorgensen S.L."/>
            <person name="Zaremba-Niedzwiedzka K."/>
            <person name="Martijn J."/>
            <person name="Lind A.E."/>
            <person name="van Eijk R."/>
            <person name="Schleper C."/>
            <person name="Guy L."/>
            <person name="Ettema T.J."/>
        </authorList>
    </citation>
    <scope>NUCLEOTIDE SEQUENCE</scope>
</reference>
<proteinExistence type="predicted"/>
<keyword evidence="2" id="KW-1133">Transmembrane helix</keyword>
<feature type="region of interest" description="Disordered" evidence="1">
    <location>
        <begin position="1"/>
        <end position="34"/>
    </location>
</feature>
<evidence type="ECO:0000313" key="3">
    <source>
        <dbReference type="EMBL" id="KKN08936.1"/>
    </source>
</evidence>
<protein>
    <submittedName>
        <fullName evidence="3">Uncharacterized protein</fullName>
    </submittedName>
</protein>
<keyword evidence="2" id="KW-0812">Transmembrane</keyword>
<feature type="compositionally biased region" description="Basic residues" evidence="1">
    <location>
        <begin position="1"/>
        <end position="12"/>
    </location>
</feature>
<evidence type="ECO:0000256" key="2">
    <source>
        <dbReference type="SAM" id="Phobius"/>
    </source>
</evidence>
<dbReference type="AlphaFoldDB" id="A0A0F9Q6T5"/>
<feature type="compositionally biased region" description="Basic and acidic residues" evidence="1">
    <location>
        <begin position="13"/>
        <end position="26"/>
    </location>
</feature>